<evidence type="ECO:0000256" key="11">
    <source>
        <dbReference type="PROSITE-ProRule" id="PRU00042"/>
    </source>
</evidence>
<keyword evidence="7" id="KW-0805">Transcription regulation</keyword>
<dbReference type="Pfam" id="PF00096">
    <property type="entry name" value="zf-C2H2"/>
    <property type="match status" value="5"/>
</dbReference>
<evidence type="ECO:0000313" key="14">
    <source>
        <dbReference type="EMBL" id="JAC84924.1"/>
    </source>
</evidence>
<reference evidence="14" key="1">
    <citation type="journal article" date="2014" name="PLoS Genet.">
        <title>Differential Responses to Wnt and PCP Disruption Predict Expression and Developmental Function of Conserved and Novel Genes in a Cnidarian.</title>
        <authorList>
            <person name="Lapebie P."/>
            <person name="Ruggiero A."/>
            <person name="Barreau C."/>
            <person name="Chevalier S."/>
            <person name="Chang P."/>
            <person name="Dru P."/>
            <person name="Houliston E."/>
            <person name="Momose T."/>
        </authorList>
    </citation>
    <scope>NUCLEOTIDE SEQUENCE</scope>
</reference>
<feature type="region of interest" description="Disordered" evidence="12">
    <location>
        <begin position="67"/>
        <end position="92"/>
    </location>
</feature>
<dbReference type="InterPro" id="IPR050331">
    <property type="entry name" value="Zinc_finger"/>
</dbReference>
<dbReference type="FunFam" id="3.30.160.60:FF:000383">
    <property type="entry name" value="Uncharacterized protein"/>
    <property type="match status" value="1"/>
</dbReference>
<feature type="domain" description="C2H2-type" evidence="13">
    <location>
        <begin position="267"/>
        <end position="295"/>
    </location>
</feature>
<evidence type="ECO:0000256" key="3">
    <source>
        <dbReference type="ARBA" id="ARBA00022723"/>
    </source>
</evidence>
<evidence type="ECO:0000256" key="5">
    <source>
        <dbReference type="ARBA" id="ARBA00022771"/>
    </source>
</evidence>
<dbReference type="Pfam" id="PF13894">
    <property type="entry name" value="zf-C2H2_4"/>
    <property type="match status" value="1"/>
</dbReference>
<keyword evidence="9" id="KW-0804">Transcription</keyword>
<protein>
    <submittedName>
        <fullName evidence="14">Znf Zn-finger transcription factor</fullName>
    </submittedName>
</protein>
<dbReference type="PANTHER" id="PTHR16515">
    <property type="entry name" value="PR DOMAIN ZINC FINGER PROTEIN"/>
    <property type="match status" value="1"/>
</dbReference>
<dbReference type="SUPFAM" id="SSF57667">
    <property type="entry name" value="beta-beta-alpha zinc fingers"/>
    <property type="match status" value="5"/>
</dbReference>
<keyword evidence="10" id="KW-0539">Nucleus</keyword>
<feature type="domain" description="C2H2-type" evidence="13">
    <location>
        <begin position="466"/>
        <end position="493"/>
    </location>
</feature>
<dbReference type="AlphaFoldDB" id="A0A069DUJ8"/>
<dbReference type="GO" id="GO:0008270">
    <property type="term" value="F:zinc ion binding"/>
    <property type="evidence" value="ECO:0007669"/>
    <property type="project" value="UniProtKB-KW"/>
</dbReference>
<evidence type="ECO:0000256" key="9">
    <source>
        <dbReference type="ARBA" id="ARBA00023163"/>
    </source>
</evidence>
<sequence length="661" mass="76111">MSCLFEIQRNLNIQKNNELLRAYGLPEMNVSVESFSSEDIEKRFGYLGEDNNNNNAINSESDFVETLKDDSDSDDASDSNSSDSGDESDATYRDVVLSDLDDDDEEGGDIIVVDDDVSDPDFIPDFISTNSHRDIEYISSDDEVVIFDENNNVISERYNATKTVIYGQSNVNGLKKDVNNIKNDVNVQEDDVIKIRDFKIIIKMEDTNHMTQTSDASNVSGDRTVNKVGYFGELETIEPPVKFNPIVKLDRIVLKDHASTKKQQWPHICDICDKDFPWPSELRRHREAVHMKQKPFACPTCGSSFSKKSHLKDHAMSHTDQRPFPCDICGQRFKLKQHLKNHLKLHPSEEPYKCDICEKRYSTTEELSICLRVHAGEKRYQCDICGKDYNLKTRYLAHLATHENKRDFKCEQCPKTFTAHRYLYEHKRRCHLQNRRTYLCPHCGRAFKDSSNMKRHQLTHELTATYKCGQCEAKYRRKGDLKQHLLRHEASDGKPYQCDVCGTKFAQKRHLRKHQRSIHCQIKASVDESKPFVCTVCGKRLKSADTLRRHIKWFHADKSPLQNKYDDHGYGTRLITKKKLVGGDQRKFHSVQTANNAPAELDLMTSTQNCYVALQSGPARNGSESKPLTSYNCTYCKGPIVRFVSSRDLLEHCWKVHNKTL</sequence>
<evidence type="ECO:0000256" key="7">
    <source>
        <dbReference type="ARBA" id="ARBA00023015"/>
    </source>
</evidence>
<dbReference type="GO" id="GO:0003677">
    <property type="term" value="F:DNA binding"/>
    <property type="evidence" value="ECO:0007669"/>
    <property type="project" value="UniProtKB-KW"/>
</dbReference>
<dbReference type="InterPro" id="IPR036236">
    <property type="entry name" value="Znf_C2H2_sf"/>
</dbReference>
<dbReference type="FunFam" id="3.30.160.60:FF:000100">
    <property type="entry name" value="Zinc finger 45-like"/>
    <property type="match status" value="1"/>
</dbReference>
<evidence type="ECO:0000256" key="10">
    <source>
        <dbReference type="ARBA" id="ARBA00023242"/>
    </source>
</evidence>
<dbReference type="PANTHER" id="PTHR16515:SF49">
    <property type="entry name" value="GASTRULA ZINC FINGER PROTEIN XLCGF49.1-LIKE-RELATED"/>
    <property type="match status" value="1"/>
</dbReference>
<organism evidence="14">
    <name type="scientific">Clytia hemisphaerica</name>
    <dbReference type="NCBI Taxonomy" id="252671"/>
    <lineage>
        <taxon>Eukaryota</taxon>
        <taxon>Metazoa</taxon>
        <taxon>Cnidaria</taxon>
        <taxon>Hydrozoa</taxon>
        <taxon>Hydroidolina</taxon>
        <taxon>Leptothecata</taxon>
        <taxon>Obeliida</taxon>
        <taxon>Clytiidae</taxon>
        <taxon>Clytia</taxon>
    </lineage>
</organism>
<dbReference type="PROSITE" id="PS00028">
    <property type="entry name" value="ZINC_FINGER_C2H2_1"/>
    <property type="match status" value="8"/>
</dbReference>
<evidence type="ECO:0000256" key="1">
    <source>
        <dbReference type="ARBA" id="ARBA00004123"/>
    </source>
</evidence>
<comment type="similarity">
    <text evidence="2">Belongs to the krueppel C2H2-type zinc-finger protein family.</text>
</comment>
<feature type="domain" description="C2H2-type" evidence="13">
    <location>
        <begin position="324"/>
        <end position="351"/>
    </location>
</feature>
<feature type="domain" description="C2H2-type" evidence="13">
    <location>
        <begin position="380"/>
        <end position="407"/>
    </location>
</feature>
<dbReference type="SMART" id="SM00355">
    <property type="entry name" value="ZnF_C2H2"/>
    <property type="match status" value="11"/>
</dbReference>
<feature type="domain" description="C2H2-type" evidence="13">
    <location>
        <begin position="408"/>
        <end position="436"/>
    </location>
</feature>
<evidence type="ECO:0000256" key="6">
    <source>
        <dbReference type="ARBA" id="ARBA00022833"/>
    </source>
</evidence>
<evidence type="ECO:0000256" key="8">
    <source>
        <dbReference type="ARBA" id="ARBA00023125"/>
    </source>
</evidence>
<dbReference type="PROSITE" id="PS50157">
    <property type="entry name" value="ZINC_FINGER_C2H2_2"/>
    <property type="match status" value="10"/>
</dbReference>
<proteinExistence type="evidence at transcript level"/>
<evidence type="ECO:0000259" key="13">
    <source>
        <dbReference type="PROSITE" id="PS50157"/>
    </source>
</evidence>
<name>A0A069DUJ8_9CNID</name>
<keyword evidence="6" id="KW-0862">Zinc</keyword>
<evidence type="ECO:0000256" key="12">
    <source>
        <dbReference type="SAM" id="MobiDB-lite"/>
    </source>
</evidence>
<dbReference type="GO" id="GO:0005634">
    <property type="term" value="C:nucleus"/>
    <property type="evidence" value="ECO:0007669"/>
    <property type="project" value="UniProtKB-SubCell"/>
</dbReference>
<dbReference type="Gene3D" id="3.30.160.60">
    <property type="entry name" value="Classic Zinc Finger"/>
    <property type="match status" value="8"/>
</dbReference>
<dbReference type="EMBL" id="GBGP01000271">
    <property type="protein sequence ID" value="JAC84924.1"/>
    <property type="molecule type" value="mRNA"/>
</dbReference>
<evidence type="ECO:0000256" key="2">
    <source>
        <dbReference type="ARBA" id="ARBA00006991"/>
    </source>
</evidence>
<dbReference type="InterPro" id="IPR013087">
    <property type="entry name" value="Znf_C2H2_type"/>
</dbReference>
<comment type="subcellular location">
    <subcellularLocation>
        <location evidence="1">Nucleus</location>
    </subcellularLocation>
</comment>
<accession>A0A069DUJ8</accession>
<feature type="domain" description="C2H2-type" evidence="13">
    <location>
        <begin position="296"/>
        <end position="323"/>
    </location>
</feature>
<keyword evidence="5 11" id="KW-0863">Zinc-finger</keyword>
<keyword evidence="4" id="KW-0677">Repeat</keyword>
<keyword evidence="8" id="KW-0238">DNA-binding</keyword>
<feature type="domain" description="C2H2-type" evidence="13">
    <location>
        <begin position="496"/>
        <end position="524"/>
    </location>
</feature>
<feature type="domain" description="C2H2-type" evidence="13">
    <location>
        <begin position="532"/>
        <end position="560"/>
    </location>
</feature>
<dbReference type="FunFam" id="3.30.160.60:FF:000145">
    <property type="entry name" value="Zinc finger protein 574"/>
    <property type="match status" value="1"/>
</dbReference>
<evidence type="ECO:0000256" key="4">
    <source>
        <dbReference type="ARBA" id="ARBA00022737"/>
    </source>
</evidence>
<feature type="domain" description="C2H2-type" evidence="13">
    <location>
        <begin position="438"/>
        <end position="460"/>
    </location>
</feature>
<keyword evidence="3" id="KW-0479">Metal-binding</keyword>
<dbReference type="FunFam" id="3.30.160.60:FF:000646">
    <property type="entry name" value="Myeloid zinc finger 1"/>
    <property type="match status" value="1"/>
</dbReference>
<dbReference type="GO" id="GO:0010468">
    <property type="term" value="P:regulation of gene expression"/>
    <property type="evidence" value="ECO:0007669"/>
    <property type="project" value="TreeGrafter"/>
</dbReference>
<feature type="domain" description="C2H2-type" evidence="13">
    <location>
        <begin position="352"/>
        <end position="379"/>
    </location>
</feature>